<dbReference type="Gene3D" id="3.30.420.40">
    <property type="match status" value="1"/>
</dbReference>
<keyword evidence="4" id="KW-1185">Reference proteome</keyword>
<dbReference type="EMBL" id="CP014584">
    <property type="protein sequence ID" value="ANZ74329.1"/>
    <property type="molecule type" value="Genomic_DNA"/>
</dbReference>
<evidence type="ECO:0000256" key="2">
    <source>
        <dbReference type="SAM" id="MobiDB-lite"/>
    </source>
</evidence>
<dbReference type="InterPro" id="IPR043129">
    <property type="entry name" value="ATPase_NBD"/>
</dbReference>
<protein>
    <submittedName>
        <fullName evidence="3">BA75_00039T0</fullName>
    </submittedName>
</protein>
<sequence>MSELSDSEVKVEVEEQAVPKKTPKQENSESANGSAPKKQKRGSAASGQKVSAEILQRRREGRIKALATLQSKLDKLGIKRVDQKNALPASTVPSISLINQKNYFTGYLKRDEQNLSIKNVKEMNRLLAEKKKKDKLSKSSAGTSTNTPDVDGEEEDDNDGDVDERVGSNTIVMHPGTTNIRIGLATDIDPKIIKNVIAFPRRPGQESTKGYIFESRKGSEHEAKEFETHLPSIVSSFRERMRYYKRRILPNSNETVANFNKRQEPQVVEDHNDIHKVDFLDSKKLLNDPEVKYLVGDDALRLDDYSDWILRSPFYKGNFNEDRSIYRSNQEILGDIELVIKEGLSKNLGIEPAKYADLNIILIIPNLYDKTYVAEMTNLLINMSFANIGVLQEGVSATFGSGISNGCVIDIGSHYTKVCCVDEGMIIPNSQIELDYGGDDVTKTFARMLKRNQFPYKELDLSRITDWNLINQLKEKYLTFEDADIAIQLYNFSVRNPHQLTKKYDFKVFDEVMISPMGFFYPEIFGAQGTTINRRGNFFEVHRDYFSGRYDSPLSRSQLDQVEGKFLANMEDLDEIVNRLLSESCGLGSNYNMGNNSNTSSGNNNLGNTGTATAGSEDSSDYMEIEETKLKKQIKNYLGLKKEGKGLNLTPLELAVIESISYAGFQDMNKLKKLYENILIVGGSSKIDGLDLILVDRIHIARSPVLYSTSLDQAIKYITLKKEEFEKANKDSKVEGDVKEFKITEEHLEHLRGLLEGTSAVPIEILSSSRDIDPAEMCWKGGSVYARLKIVNEMWINKEEWNIFNDRAFNYKCLFTF</sequence>
<dbReference type="Gene3D" id="3.90.640.10">
    <property type="entry name" value="Actin, Chain A, domain 4"/>
    <property type="match status" value="1"/>
</dbReference>
<evidence type="ECO:0000313" key="4">
    <source>
        <dbReference type="Proteomes" id="UP000094565"/>
    </source>
</evidence>
<dbReference type="Proteomes" id="UP000094565">
    <property type="component" value="Chromosome 1"/>
</dbReference>
<feature type="compositionally biased region" description="Low complexity" evidence="2">
    <location>
        <begin position="596"/>
        <end position="616"/>
    </location>
</feature>
<dbReference type="CDD" id="cd10206">
    <property type="entry name" value="ASKHA_NBD_Arp8-like"/>
    <property type="match status" value="1"/>
</dbReference>
<dbReference type="AlphaFoldDB" id="A0A1B2J8F6"/>
<feature type="region of interest" description="Disordered" evidence="2">
    <location>
        <begin position="1"/>
        <end position="52"/>
    </location>
</feature>
<feature type="region of interest" description="Disordered" evidence="2">
    <location>
        <begin position="596"/>
        <end position="620"/>
    </location>
</feature>
<dbReference type="Gene3D" id="3.30.420.580">
    <property type="match status" value="1"/>
</dbReference>
<dbReference type="SUPFAM" id="SSF53067">
    <property type="entry name" value="Actin-like ATPase domain"/>
    <property type="match status" value="2"/>
</dbReference>
<comment type="similarity">
    <text evidence="1">Belongs to the actin family.</text>
</comment>
<evidence type="ECO:0000313" key="3">
    <source>
        <dbReference type="EMBL" id="ANZ74329.1"/>
    </source>
</evidence>
<name>A0A1B2J8F6_PICPA</name>
<feature type="region of interest" description="Disordered" evidence="2">
    <location>
        <begin position="130"/>
        <end position="167"/>
    </location>
</feature>
<dbReference type="Pfam" id="PF00022">
    <property type="entry name" value="Actin"/>
    <property type="match status" value="1"/>
</dbReference>
<organism evidence="3 4">
    <name type="scientific">Komagataella pastoris</name>
    <name type="common">Yeast</name>
    <name type="synonym">Pichia pastoris</name>
    <dbReference type="NCBI Taxonomy" id="4922"/>
    <lineage>
        <taxon>Eukaryota</taxon>
        <taxon>Fungi</taxon>
        <taxon>Dikarya</taxon>
        <taxon>Ascomycota</taxon>
        <taxon>Saccharomycotina</taxon>
        <taxon>Pichiomycetes</taxon>
        <taxon>Pichiales</taxon>
        <taxon>Pichiaceae</taxon>
        <taxon>Komagataella</taxon>
    </lineage>
</organism>
<accession>A0A1B2J8F6</accession>
<dbReference type="InterPro" id="IPR004000">
    <property type="entry name" value="Actin"/>
</dbReference>
<proteinExistence type="inferred from homology"/>
<reference evidence="3 4" key="1">
    <citation type="submission" date="2016-02" db="EMBL/GenBank/DDBJ databases">
        <title>Comparative genomic and transcriptomic foundation for Pichia pastoris.</title>
        <authorList>
            <person name="Love K.R."/>
            <person name="Shah K.A."/>
            <person name="Whittaker C.A."/>
            <person name="Wu J."/>
            <person name="Bartlett M.C."/>
            <person name="Ma D."/>
            <person name="Leeson R.L."/>
            <person name="Priest M."/>
            <person name="Young S.K."/>
            <person name="Love J.C."/>
        </authorList>
    </citation>
    <scope>NUCLEOTIDE SEQUENCE [LARGE SCALE GENOMIC DNA]</scope>
    <source>
        <strain evidence="3 4">ATCC 28485</strain>
    </source>
</reference>
<dbReference type="PANTHER" id="PTHR11937">
    <property type="entry name" value="ACTIN"/>
    <property type="match status" value="1"/>
</dbReference>
<dbReference type="OrthoDB" id="5572108at2759"/>
<feature type="compositionally biased region" description="Acidic residues" evidence="2">
    <location>
        <begin position="150"/>
        <end position="162"/>
    </location>
</feature>
<gene>
    <name evidence="3" type="ORF">ATY40_BA7500039</name>
</gene>
<evidence type="ECO:0000256" key="1">
    <source>
        <dbReference type="RuleBase" id="RU000487"/>
    </source>
</evidence>
<dbReference type="SMART" id="SM00268">
    <property type="entry name" value="ACTIN"/>
    <property type="match status" value="1"/>
</dbReference>